<sequence length="46" mass="5361">MKRQFQRCQIIQTQNRIFLKADGLESTKVDTGPSAFFAFDKIILKK</sequence>
<gene>
    <name evidence="1" type="ORF">KCX82_17780</name>
</gene>
<evidence type="ECO:0000313" key="2">
    <source>
        <dbReference type="Proteomes" id="UP000675664"/>
    </source>
</evidence>
<accession>A0A8J8B2E9</accession>
<dbReference type="EMBL" id="JAGSND010000016">
    <property type="protein sequence ID" value="MBR0599738.1"/>
    <property type="molecule type" value="Genomic_DNA"/>
</dbReference>
<comment type="caution">
    <text evidence="1">The sequence shown here is derived from an EMBL/GenBank/DDBJ whole genome shotgun (WGS) entry which is preliminary data.</text>
</comment>
<reference evidence="1" key="1">
    <citation type="submission" date="2021-04" db="EMBL/GenBank/DDBJ databases">
        <title>Sinoanaerobacter chloroacetimidivorans sp. nov., an obligate anaerobic bacterium isolated from anaerobic sludge.</title>
        <authorList>
            <person name="Bao Y."/>
        </authorList>
    </citation>
    <scope>NUCLEOTIDE SEQUENCE</scope>
    <source>
        <strain evidence="1">BAD-6</strain>
    </source>
</reference>
<dbReference type="RefSeq" id="WP_227019866.1">
    <property type="nucleotide sequence ID" value="NZ_JAGSND010000016.1"/>
</dbReference>
<evidence type="ECO:0000313" key="1">
    <source>
        <dbReference type="EMBL" id="MBR0599738.1"/>
    </source>
</evidence>
<protein>
    <submittedName>
        <fullName evidence="1">Uncharacterized protein</fullName>
    </submittedName>
</protein>
<name>A0A8J8B2E9_9FIRM</name>
<dbReference type="Proteomes" id="UP000675664">
    <property type="component" value="Unassembled WGS sequence"/>
</dbReference>
<reference evidence="1" key="2">
    <citation type="submission" date="2021-04" db="EMBL/GenBank/DDBJ databases">
        <authorList>
            <person name="Liu J."/>
        </authorList>
    </citation>
    <scope>NUCLEOTIDE SEQUENCE</scope>
    <source>
        <strain evidence="1">BAD-6</strain>
    </source>
</reference>
<dbReference type="AlphaFoldDB" id="A0A8J8B2E9"/>
<organism evidence="1 2">
    <name type="scientific">Sinanaerobacter chloroacetimidivorans</name>
    <dbReference type="NCBI Taxonomy" id="2818044"/>
    <lineage>
        <taxon>Bacteria</taxon>
        <taxon>Bacillati</taxon>
        <taxon>Bacillota</taxon>
        <taxon>Clostridia</taxon>
        <taxon>Peptostreptococcales</taxon>
        <taxon>Anaerovoracaceae</taxon>
        <taxon>Sinanaerobacter</taxon>
    </lineage>
</organism>
<keyword evidence="2" id="KW-1185">Reference proteome</keyword>
<proteinExistence type="predicted"/>